<evidence type="ECO:0000259" key="5">
    <source>
        <dbReference type="PROSITE" id="PS51123"/>
    </source>
</evidence>
<evidence type="ECO:0000256" key="4">
    <source>
        <dbReference type="PROSITE-ProRule" id="PRU00473"/>
    </source>
</evidence>
<dbReference type="PROSITE" id="PS51123">
    <property type="entry name" value="OMPA_2"/>
    <property type="match status" value="1"/>
</dbReference>
<keyword evidence="7" id="KW-1185">Reference proteome</keyword>
<dbReference type="PANTHER" id="PTHR30329:SF21">
    <property type="entry name" value="LIPOPROTEIN YIAD-RELATED"/>
    <property type="match status" value="1"/>
</dbReference>
<dbReference type="InterPro" id="IPR058897">
    <property type="entry name" value="PAPPA_SD_C"/>
</dbReference>
<dbReference type="Gene3D" id="2.120.10.30">
    <property type="entry name" value="TolB, C-terminal domain"/>
    <property type="match status" value="1"/>
</dbReference>
<accession>A0A344TF06</accession>
<dbReference type="EMBL" id="CP030850">
    <property type="protein sequence ID" value="AXE17227.1"/>
    <property type="molecule type" value="Genomic_DNA"/>
</dbReference>
<dbReference type="CDD" id="cd07185">
    <property type="entry name" value="OmpA_C-like"/>
    <property type="match status" value="1"/>
</dbReference>
<dbReference type="Proteomes" id="UP000251993">
    <property type="component" value="Chromosome"/>
</dbReference>
<keyword evidence="3" id="KW-0998">Cell outer membrane</keyword>
<evidence type="ECO:0000256" key="2">
    <source>
        <dbReference type="ARBA" id="ARBA00023136"/>
    </source>
</evidence>
<keyword evidence="6" id="KW-0282">Flagellum</keyword>
<dbReference type="OrthoDB" id="1490539at2"/>
<evidence type="ECO:0000256" key="3">
    <source>
        <dbReference type="ARBA" id="ARBA00023237"/>
    </source>
</evidence>
<keyword evidence="6" id="KW-0966">Cell projection</keyword>
<dbReference type="KEGG" id="run:DR864_05510"/>
<dbReference type="Gene3D" id="3.30.1330.60">
    <property type="entry name" value="OmpA-like domain"/>
    <property type="match status" value="1"/>
</dbReference>
<protein>
    <submittedName>
        <fullName evidence="6">Flagellar motor protein MotB</fullName>
    </submittedName>
</protein>
<sequence length="674" mass="75246">MMAKHIGWWWCVLASVCTSQAQEVQWAGKLVGFSSEFRKETYGQEYRAVQVLGAPNTIPPFGESACAWSPYNADSNVEEWIKVAFEKPQKARQILIVENFNQGCITQVYAYDEAGKEVSVWTNSGAAAADVGRVLVVNVPDSTMLISSVKVSLNPARVKGYNQIDAIGLTLSNKPFESKINVFKDAPKEIIKENLGIGVNTKAQEVAPIISPDGKTIFFTRGKYEKNVGGAENQDVWFATRQGDQWNEAQNMGAPINNADNNAIVSISPDGKTLYLMNVYRPDGTMTFGLSKSTRTKTGWTTPVECKIEDIYNLDKKNNTEFTLSPKGNVLVMSVKRQDTNGDRDLYVSFVKGDGSWSKPLNMGSIINTADVESAPFIATDNKTLYFTSYGHAGYGGGDIFMTRRLDESWTKWSQPENLGPAINTPQWDGFLSIPASGEYAYVSSMQNSLGGEDLFRFKVYNAIRPEPVAIISGSVIDADTRKPVTTEILTNLLKDNTNISKVEYDPETGEYKLILPVQQSYRLSAVKDGFFPLDEIVDLSKDKRFRDIKRNILLVPIKEGKKITPNGIMFEQSKFELLTEALPDLDRIAEMMVKYANMELLIEGHTDNQGDFKLNMELSENRVKEVKKYLVGKGIAENRLQVKGWGSTKPVASNEIEETRKKNRRVEFTILKV</sequence>
<dbReference type="SUPFAM" id="SSF82171">
    <property type="entry name" value="DPP6 N-terminal domain-like"/>
    <property type="match status" value="1"/>
</dbReference>
<dbReference type="PANTHER" id="PTHR30329">
    <property type="entry name" value="STATOR ELEMENT OF FLAGELLAR MOTOR COMPLEX"/>
    <property type="match status" value="1"/>
</dbReference>
<dbReference type="InterPro" id="IPR006664">
    <property type="entry name" value="OMP_bac"/>
</dbReference>
<evidence type="ECO:0000256" key="1">
    <source>
        <dbReference type="ARBA" id="ARBA00004442"/>
    </source>
</evidence>
<proteinExistence type="predicted"/>
<keyword evidence="2 4" id="KW-0472">Membrane</keyword>
<dbReference type="RefSeq" id="WP_114066013.1">
    <property type="nucleotide sequence ID" value="NZ_CP030850.1"/>
</dbReference>
<feature type="domain" description="OmpA-like" evidence="5">
    <location>
        <begin position="560"/>
        <end position="674"/>
    </location>
</feature>
<reference evidence="6 7" key="1">
    <citation type="submission" date="2018-07" db="EMBL/GenBank/DDBJ databases">
        <title>Genome sequencing of Runella.</title>
        <authorList>
            <person name="Baek M.-G."/>
            <person name="Yi H."/>
        </authorList>
    </citation>
    <scope>NUCLEOTIDE SEQUENCE [LARGE SCALE GENOMIC DNA]</scope>
    <source>
        <strain evidence="6 7">HYN0085</strain>
    </source>
</reference>
<dbReference type="InterPro" id="IPR050330">
    <property type="entry name" value="Bact_OuterMem_StrucFunc"/>
</dbReference>
<dbReference type="SUPFAM" id="SSF103088">
    <property type="entry name" value="OmpA-like"/>
    <property type="match status" value="1"/>
</dbReference>
<dbReference type="PRINTS" id="PR01021">
    <property type="entry name" value="OMPADOMAIN"/>
</dbReference>
<organism evidence="6 7">
    <name type="scientific">Runella rosea</name>
    <dbReference type="NCBI Taxonomy" id="2259595"/>
    <lineage>
        <taxon>Bacteria</taxon>
        <taxon>Pseudomonadati</taxon>
        <taxon>Bacteroidota</taxon>
        <taxon>Cytophagia</taxon>
        <taxon>Cytophagales</taxon>
        <taxon>Spirosomataceae</taxon>
        <taxon>Runella</taxon>
    </lineage>
</organism>
<dbReference type="Pfam" id="PF07676">
    <property type="entry name" value="PD40"/>
    <property type="match status" value="3"/>
</dbReference>
<evidence type="ECO:0000313" key="6">
    <source>
        <dbReference type="EMBL" id="AXE17227.1"/>
    </source>
</evidence>
<dbReference type="AlphaFoldDB" id="A0A344TF06"/>
<comment type="subcellular location">
    <subcellularLocation>
        <location evidence="1">Cell outer membrane</location>
    </subcellularLocation>
</comment>
<dbReference type="InterPro" id="IPR011042">
    <property type="entry name" value="6-blade_b-propeller_TolB-like"/>
</dbReference>
<dbReference type="InterPro" id="IPR006665">
    <property type="entry name" value="OmpA-like"/>
</dbReference>
<dbReference type="Pfam" id="PF00691">
    <property type="entry name" value="OmpA"/>
    <property type="match status" value="1"/>
</dbReference>
<dbReference type="GO" id="GO:0009279">
    <property type="term" value="C:cell outer membrane"/>
    <property type="evidence" value="ECO:0007669"/>
    <property type="project" value="UniProtKB-SubCell"/>
</dbReference>
<gene>
    <name evidence="6" type="ORF">DR864_05510</name>
</gene>
<dbReference type="InterPro" id="IPR036737">
    <property type="entry name" value="OmpA-like_sf"/>
</dbReference>
<keyword evidence="6" id="KW-0969">Cilium</keyword>
<dbReference type="Pfam" id="PF25900">
    <property type="entry name" value="PAPPA"/>
    <property type="match status" value="1"/>
</dbReference>
<evidence type="ECO:0000313" key="7">
    <source>
        <dbReference type="Proteomes" id="UP000251993"/>
    </source>
</evidence>
<dbReference type="InterPro" id="IPR011659">
    <property type="entry name" value="WD40"/>
</dbReference>
<name>A0A344TF06_9BACT</name>